<dbReference type="Gene3D" id="1.10.260.40">
    <property type="entry name" value="lambda repressor-like DNA-binding domains"/>
    <property type="match status" value="1"/>
</dbReference>
<sequence>MVSKPSRAKPAVVEEAPPAVDLAEANVGWVIARRVRECRTELGLTVEQLADRSGISKGMLSKIENAQASPSLGTLVKLAVATSVPLTSFFRGLEEEHGAVLVKAGQGLDIVRKGSRAGHHYQSLGGARGAQRIMEPLLVTLTDKSEVFPLFQHGGVEFLYALEGVVEYGFGAERYELHPGDALQFDGGVAHGPTRLVKTPVRFLSIIAHGNLDGGRSVH</sequence>
<organism evidence="3 4">
    <name type="scientific">Acidiferrimicrobium australe</name>
    <dbReference type="NCBI Taxonomy" id="2664430"/>
    <lineage>
        <taxon>Bacteria</taxon>
        <taxon>Bacillati</taxon>
        <taxon>Actinomycetota</taxon>
        <taxon>Acidimicrobiia</taxon>
        <taxon>Acidimicrobiales</taxon>
        <taxon>Acidimicrobiaceae</taxon>
        <taxon>Acidiferrimicrobium</taxon>
    </lineage>
</organism>
<evidence type="ECO:0000259" key="2">
    <source>
        <dbReference type="PROSITE" id="PS50943"/>
    </source>
</evidence>
<dbReference type="CDD" id="cd02209">
    <property type="entry name" value="cupin_XRE_C"/>
    <property type="match status" value="1"/>
</dbReference>
<evidence type="ECO:0000256" key="1">
    <source>
        <dbReference type="ARBA" id="ARBA00023125"/>
    </source>
</evidence>
<dbReference type="Gene3D" id="2.60.120.10">
    <property type="entry name" value="Jelly Rolls"/>
    <property type="match status" value="1"/>
</dbReference>
<dbReference type="SMART" id="SM00530">
    <property type="entry name" value="HTH_XRE"/>
    <property type="match status" value="1"/>
</dbReference>
<gene>
    <name evidence="3" type="ORF">GHK86_14750</name>
</gene>
<dbReference type="InterPro" id="IPR050807">
    <property type="entry name" value="TransReg_Diox_bact_type"/>
</dbReference>
<name>A0ABW9QX14_9ACTN</name>
<dbReference type="EMBL" id="WJHE01000794">
    <property type="protein sequence ID" value="MST33973.1"/>
    <property type="molecule type" value="Genomic_DNA"/>
</dbReference>
<dbReference type="Proteomes" id="UP000437736">
    <property type="component" value="Unassembled WGS sequence"/>
</dbReference>
<accession>A0ABW9QX14</accession>
<dbReference type="SUPFAM" id="SSF47413">
    <property type="entry name" value="lambda repressor-like DNA-binding domains"/>
    <property type="match status" value="1"/>
</dbReference>
<dbReference type="InterPro" id="IPR013096">
    <property type="entry name" value="Cupin_2"/>
</dbReference>
<feature type="domain" description="HTH cro/C1-type" evidence="2">
    <location>
        <begin position="35"/>
        <end position="89"/>
    </location>
</feature>
<dbReference type="PROSITE" id="PS50943">
    <property type="entry name" value="HTH_CROC1"/>
    <property type="match status" value="1"/>
</dbReference>
<dbReference type="CDD" id="cd00093">
    <property type="entry name" value="HTH_XRE"/>
    <property type="match status" value="1"/>
</dbReference>
<evidence type="ECO:0000313" key="3">
    <source>
        <dbReference type="EMBL" id="MST33973.1"/>
    </source>
</evidence>
<dbReference type="Pfam" id="PF07883">
    <property type="entry name" value="Cupin_2"/>
    <property type="match status" value="1"/>
</dbReference>
<dbReference type="InterPro" id="IPR014710">
    <property type="entry name" value="RmlC-like_jellyroll"/>
</dbReference>
<dbReference type="InterPro" id="IPR011051">
    <property type="entry name" value="RmlC_Cupin_sf"/>
</dbReference>
<dbReference type="Pfam" id="PF01381">
    <property type="entry name" value="HTH_3"/>
    <property type="match status" value="1"/>
</dbReference>
<comment type="caution">
    <text evidence="3">The sequence shown here is derived from an EMBL/GenBank/DDBJ whole genome shotgun (WGS) entry which is preliminary data.</text>
</comment>
<dbReference type="PANTHER" id="PTHR46797">
    <property type="entry name" value="HTH-TYPE TRANSCRIPTIONAL REGULATOR"/>
    <property type="match status" value="1"/>
</dbReference>
<evidence type="ECO:0000313" key="4">
    <source>
        <dbReference type="Proteomes" id="UP000437736"/>
    </source>
</evidence>
<reference evidence="3 4" key="1">
    <citation type="submission" date="2019-11" db="EMBL/GenBank/DDBJ databases">
        <title>Acidiferrimicrobium australis gen. nov., sp. nov., an acidophilic and obligately heterotrophic, member of the Actinobacteria that catalyses dissimilatory oxido- reduction of iron isolated from metal-rich acidic water in Chile.</title>
        <authorList>
            <person name="Gonzalez D."/>
            <person name="Huber K."/>
            <person name="Hedrich S."/>
            <person name="Rojas-Villalobos C."/>
            <person name="Quatrini R."/>
            <person name="Dinamarca M.A."/>
            <person name="Schwarz A."/>
            <person name="Canales C."/>
            <person name="Nancucheo I."/>
        </authorList>
    </citation>
    <scope>NUCLEOTIDE SEQUENCE [LARGE SCALE GENOMIC DNA]</scope>
    <source>
        <strain evidence="3 4">USS-CCA1</strain>
    </source>
</reference>
<proteinExistence type="predicted"/>
<dbReference type="SUPFAM" id="SSF51182">
    <property type="entry name" value="RmlC-like cupins"/>
    <property type="match status" value="1"/>
</dbReference>
<dbReference type="PANTHER" id="PTHR46797:SF19">
    <property type="entry name" value="BLL2473 PROTEIN"/>
    <property type="match status" value="1"/>
</dbReference>
<keyword evidence="1" id="KW-0238">DNA-binding</keyword>
<protein>
    <submittedName>
        <fullName evidence="3">Helix-turn-helix domain-containing protein</fullName>
    </submittedName>
</protein>
<dbReference type="InterPro" id="IPR010982">
    <property type="entry name" value="Lambda_DNA-bd_dom_sf"/>
</dbReference>
<dbReference type="InterPro" id="IPR001387">
    <property type="entry name" value="Cro/C1-type_HTH"/>
</dbReference>
<keyword evidence="4" id="KW-1185">Reference proteome</keyword>